<evidence type="ECO:0000313" key="2">
    <source>
        <dbReference type="EMBL" id="CAI26544.1"/>
    </source>
</evidence>
<feature type="transmembrane region" description="Helical" evidence="1">
    <location>
        <begin position="548"/>
        <end position="572"/>
    </location>
</feature>
<reference evidence="2 3" key="1">
    <citation type="journal article" date="2006" name="J. Bacteriol.">
        <title>Comparative genomic analysis of three strains of Ehrlichia ruminantium reveals an active process of genome size plasticity.</title>
        <authorList>
            <person name="Frutos R."/>
            <person name="Viari A."/>
            <person name="Ferraz C."/>
            <person name="Morgat A."/>
            <person name="Eychenie S."/>
            <person name="Kandassami Y."/>
            <person name="Chantal I."/>
            <person name="Bensaid A."/>
            <person name="Coissac E."/>
            <person name="Vachiery N."/>
            <person name="Demaille J."/>
            <person name="Martinez D."/>
        </authorList>
    </citation>
    <scope>NUCLEOTIDE SEQUENCE [LARGE SCALE GENOMIC DNA]</scope>
    <source>
        <strain evidence="2 3">Welgevonden</strain>
    </source>
</reference>
<dbReference type="KEGG" id="eru:Erum0590"/>
<keyword evidence="1" id="KW-0812">Transmembrane</keyword>
<keyword evidence="1" id="KW-1133">Transmembrane helix</keyword>
<feature type="transmembrane region" description="Helical" evidence="1">
    <location>
        <begin position="322"/>
        <end position="345"/>
    </location>
</feature>
<protein>
    <submittedName>
        <fullName evidence="2">Uncharacterized protein</fullName>
    </submittedName>
</protein>
<keyword evidence="1" id="KW-0472">Membrane</keyword>
<dbReference type="KEGG" id="erw:ERWE_CDS_00500"/>
<proteinExistence type="predicted"/>
<dbReference type="AlphaFoldDB" id="A0A0H3M096"/>
<dbReference type="GeneID" id="33057764"/>
<accession>A0A0H3M096</accession>
<feature type="transmembrane region" description="Helical" evidence="1">
    <location>
        <begin position="519"/>
        <end position="542"/>
    </location>
</feature>
<sequence>MLIVRKSILERYTRPLLFSKIVMCDVSFLETIRSLECNDILLMKDSLGTVFYYLIMSLYDMSGVHSANSQRAMKQQLRKLLSDAIQSPVKEQPTSLVPKPPEARETFGTLKSKCKSVSNRLFQALLDVITTEDPAQEITSNEELQQNQKEDRSKMFVAVIQAIEILFSKINTAVKQGEVSIETVSAFLAYSDEPCDPLTPDAISALSNLYFLIDDPELCNLSYLLVKTFLLNSAQYTLDSHDRTALHYAVNIPNQLDQKKFFTDIIQKIMQMYPLIIYKLDKFGNNVMHYVTSAPYMNTQIAKYFSEKFPIMNTHKNVHGDLPLHVMVSVNFVFFAKVFSFFSLARVNNMKQLRHCLDGQTLSRMRMGVTSLREKNTELSVQSDYYVRECIKYFQYLLTSVPLYYVFQVRNSEGLTVYEILKNNISYVDQGRTDLLLRDFAQVSKKLPVYDNRIDLQHQRCVKLFFSGGHDRIVSKKTFERSLYLYTKYTYELITKKFNKVSHHKKERKNFINMSNKQINISLISFVAVTFFILAGVNEFIACMYNNIYKSVICGVISINVFAIVCIFYIVYNNSINNDNARLAQQEAQEIEDILLSCVDIKAIAIDNQSVRS</sequence>
<evidence type="ECO:0000256" key="1">
    <source>
        <dbReference type="SAM" id="Phobius"/>
    </source>
</evidence>
<dbReference type="RefSeq" id="WP_011154742.1">
    <property type="nucleotide sequence ID" value="NC_005295.2"/>
</dbReference>
<dbReference type="Gene3D" id="1.25.40.20">
    <property type="entry name" value="Ankyrin repeat-containing domain"/>
    <property type="match status" value="1"/>
</dbReference>
<dbReference type="HOGENOM" id="CLU_425628_0_0_5"/>
<dbReference type="InterPro" id="IPR036770">
    <property type="entry name" value="Ankyrin_rpt-contain_sf"/>
</dbReference>
<keyword evidence="3" id="KW-1185">Reference proteome</keyword>
<evidence type="ECO:0000313" key="3">
    <source>
        <dbReference type="Proteomes" id="UP000001021"/>
    </source>
</evidence>
<gene>
    <name evidence="2" type="ordered locus">ERWE_CDS_00500</name>
</gene>
<name>A0A0H3M096_EHRRW</name>
<dbReference type="EMBL" id="CR925678">
    <property type="protein sequence ID" value="CAI26544.1"/>
    <property type="molecule type" value="Genomic_DNA"/>
</dbReference>
<organism evidence="2 3">
    <name type="scientific">Ehrlichia ruminantium (strain Welgevonden)</name>
    <dbReference type="NCBI Taxonomy" id="254945"/>
    <lineage>
        <taxon>Bacteria</taxon>
        <taxon>Pseudomonadati</taxon>
        <taxon>Pseudomonadota</taxon>
        <taxon>Alphaproteobacteria</taxon>
        <taxon>Rickettsiales</taxon>
        <taxon>Anaplasmataceae</taxon>
        <taxon>Ehrlichia</taxon>
    </lineage>
</organism>
<dbReference type="Proteomes" id="UP000001021">
    <property type="component" value="Chromosome"/>
</dbReference>